<protein>
    <recommendedName>
        <fullName evidence="3">DUF2947 family protein</fullName>
    </recommendedName>
</protein>
<name>A0A4Q4H5N0_9GAMM</name>
<keyword evidence="2" id="KW-1185">Reference proteome</keyword>
<organism evidence="1 2">
    <name type="scientific">Acinetobacter piscicola</name>
    <dbReference type="NCBI Taxonomy" id="2006115"/>
    <lineage>
        <taxon>Bacteria</taxon>
        <taxon>Pseudomonadati</taxon>
        <taxon>Pseudomonadota</taxon>
        <taxon>Gammaproteobacteria</taxon>
        <taxon>Moraxellales</taxon>
        <taxon>Moraxellaceae</taxon>
        <taxon>Acinetobacter</taxon>
    </lineage>
</organism>
<dbReference type="RefSeq" id="WP_130072186.1">
    <property type="nucleotide sequence ID" value="NZ_CP048659.1"/>
</dbReference>
<evidence type="ECO:0008006" key="3">
    <source>
        <dbReference type="Google" id="ProtNLM"/>
    </source>
</evidence>
<gene>
    <name evidence="1" type="ORF">G0028_16895</name>
</gene>
<proteinExistence type="predicted"/>
<sequence length="157" mass="19397">MYLTDYENKFKSWTSFKDLPFGLSFLDDEYEIENYLAERTTFLKGFEATEFSRLFFKEMPKSFKYEKFLNIVDSWNSEQDIANVREWLFELKIPFDQDIYMLYDENVIKTKWRVFVKHWDVFSWLVGFSLNIVDRTRSWMLEVHHDQVMNFYSMENR</sequence>
<evidence type="ECO:0000313" key="1">
    <source>
        <dbReference type="EMBL" id="QOW47423.1"/>
    </source>
</evidence>
<accession>A0A4Q4H5N0</accession>
<dbReference type="Proteomes" id="UP000593966">
    <property type="component" value="Chromosome"/>
</dbReference>
<dbReference type="EMBL" id="CP048659">
    <property type="protein sequence ID" value="QOW47423.1"/>
    <property type="molecule type" value="Genomic_DNA"/>
</dbReference>
<dbReference type="OrthoDB" id="6687905at2"/>
<reference evidence="1 2" key="1">
    <citation type="submission" date="2020-02" db="EMBL/GenBank/DDBJ databases">
        <title>Tigecycline-resistant Acinetobacter species from pigs and migratory birds.</title>
        <authorList>
            <person name="Chen C."/>
            <person name="Sun J."/>
            <person name="Liao X.-P."/>
            <person name="Liu Y.-H."/>
        </authorList>
    </citation>
    <scope>NUCLEOTIDE SEQUENCE [LARGE SCALE GENOMIC DNA]</scope>
    <source>
        <strain evidence="1 2">YH12207_T</strain>
    </source>
</reference>
<dbReference type="AlphaFoldDB" id="A0A4Q4H5N0"/>
<evidence type="ECO:0000313" key="2">
    <source>
        <dbReference type="Proteomes" id="UP000593966"/>
    </source>
</evidence>